<reference evidence="1" key="1">
    <citation type="submission" date="2009-04" db="EMBL/GenBank/DDBJ databases">
        <authorList>
            <person name="Weinstock G."/>
            <person name="Sodergren E."/>
            <person name="Clifton S."/>
            <person name="Fulton L."/>
            <person name="Fulton B."/>
            <person name="Courtney L."/>
            <person name="Fronick C."/>
            <person name="Harrison M."/>
            <person name="Strong C."/>
            <person name="Farmer C."/>
            <person name="Delahaunty K."/>
            <person name="Markovic C."/>
            <person name="Hall O."/>
            <person name="Minx P."/>
            <person name="Tomlinson C."/>
            <person name="Mitreva M."/>
            <person name="Nelson J."/>
            <person name="Hou S."/>
            <person name="Wollam A."/>
            <person name="Pepin K.H."/>
            <person name="Johnson M."/>
            <person name="Bhonagiri V."/>
            <person name="Nash W.E."/>
            <person name="Warren W."/>
            <person name="Chinwalla A."/>
            <person name="Mardis E.R."/>
            <person name="Wilson R.K."/>
        </authorList>
    </citation>
    <scope>NUCLEOTIDE SEQUENCE [LARGE SCALE GENOMIC DNA]</scope>
    <source>
        <strain evidence="1">ATCC 51147</strain>
    </source>
</reference>
<dbReference type="HOGENOM" id="CLU_3271405_0_0_4"/>
<name>C4GIY4_9NEIS</name>
<proteinExistence type="predicted"/>
<evidence type="ECO:0000313" key="2">
    <source>
        <dbReference type="Proteomes" id="UP000003009"/>
    </source>
</evidence>
<accession>C4GIY4</accession>
<sequence>MDGVKKTKGSLKRGALRRGCRFQAAYAAKSCKSARSACKPA</sequence>
<evidence type="ECO:0000313" key="1">
    <source>
        <dbReference type="EMBL" id="EEP67756.1"/>
    </source>
</evidence>
<organism evidence="1 2">
    <name type="scientific">Kingella oralis ATCC 51147</name>
    <dbReference type="NCBI Taxonomy" id="629741"/>
    <lineage>
        <taxon>Bacteria</taxon>
        <taxon>Pseudomonadati</taxon>
        <taxon>Pseudomonadota</taxon>
        <taxon>Betaproteobacteria</taxon>
        <taxon>Neisseriales</taxon>
        <taxon>Neisseriaceae</taxon>
        <taxon>Kingella</taxon>
    </lineage>
</organism>
<dbReference type="EMBL" id="ACJW02000003">
    <property type="protein sequence ID" value="EEP67756.1"/>
    <property type="molecule type" value="Genomic_DNA"/>
</dbReference>
<protein>
    <submittedName>
        <fullName evidence="1">Uncharacterized protein</fullName>
    </submittedName>
</protein>
<keyword evidence="2" id="KW-1185">Reference proteome</keyword>
<dbReference type="AlphaFoldDB" id="C4GIY4"/>
<comment type="caution">
    <text evidence="1">The sequence shown here is derived from an EMBL/GenBank/DDBJ whole genome shotgun (WGS) entry which is preliminary data.</text>
</comment>
<gene>
    <name evidence="1" type="ORF">GCWU000324_02006</name>
</gene>
<dbReference type="Proteomes" id="UP000003009">
    <property type="component" value="Unassembled WGS sequence"/>
</dbReference>